<dbReference type="PANTHER" id="PTHR43214">
    <property type="entry name" value="TWO-COMPONENT RESPONSE REGULATOR"/>
    <property type="match status" value="1"/>
</dbReference>
<dbReference type="GO" id="GO:0003677">
    <property type="term" value="F:DNA binding"/>
    <property type="evidence" value="ECO:0007669"/>
    <property type="project" value="UniProtKB-KW"/>
</dbReference>
<dbReference type="CDD" id="cd06170">
    <property type="entry name" value="LuxR_C_like"/>
    <property type="match status" value="1"/>
</dbReference>
<dbReference type="InterPro" id="IPR016032">
    <property type="entry name" value="Sig_transdc_resp-reg_C-effctor"/>
</dbReference>
<evidence type="ECO:0000256" key="2">
    <source>
        <dbReference type="ARBA" id="ARBA00023125"/>
    </source>
</evidence>
<dbReference type="InterPro" id="IPR000792">
    <property type="entry name" value="Tscrpt_reg_LuxR_C"/>
</dbReference>
<feature type="domain" description="Response regulatory" evidence="5">
    <location>
        <begin position="8"/>
        <end position="124"/>
    </location>
</feature>
<dbReference type="Pfam" id="PF00196">
    <property type="entry name" value="GerE"/>
    <property type="match status" value="1"/>
</dbReference>
<feature type="domain" description="HTH luxR-type" evidence="4">
    <location>
        <begin position="140"/>
        <end position="205"/>
    </location>
</feature>
<sequence length="210" mass="22908">MTLQNPIRILIVDDHPVVRQGLAAMIDREPDMAVVGQVCNGYEAVAAFRQYQPDVTLMDLRLPEMDGVAAITAICNEFENCQIIVLTTYDGDEDIYRGLKAGAKGYLLKDAEPDELLAAIRVVSTGQKYIPASVGAKLAERVGILQLSPRELEVIRLMTTGKSNQEIGTALQISEGTVKYHVNNILSKLGVSDRIQAVITALKRGIVSLE</sequence>
<dbReference type="Proteomes" id="UP000252107">
    <property type="component" value="Unassembled WGS sequence"/>
</dbReference>
<evidence type="ECO:0000256" key="1">
    <source>
        <dbReference type="ARBA" id="ARBA00022553"/>
    </source>
</evidence>
<reference evidence="6" key="1">
    <citation type="submission" date="2016-04" db="EMBL/GenBank/DDBJ databases">
        <authorList>
            <person name="Tabuchi Yagui T.R."/>
        </authorList>
    </citation>
    <scope>NUCLEOTIDE SEQUENCE [LARGE SCALE GENOMIC DNA]</scope>
    <source>
        <strain evidence="6">NIES-26</strain>
    </source>
</reference>
<gene>
    <name evidence="6" type="ORF">A6770_29825</name>
</gene>
<keyword evidence="2 6" id="KW-0238">DNA-binding</keyword>
<dbReference type="SMART" id="SM00448">
    <property type="entry name" value="REC"/>
    <property type="match status" value="1"/>
</dbReference>
<dbReference type="PRINTS" id="PR00038">
    <property type="entry name" value="HTHLUXR"/>
</dbReference>
<dbReference type="AlphaFoldDB" id="A0A367QE12"/>
<organism evidence="6 7">
    <name type="scientific">Nostoc minutum NIES-26</name>
    <dbReference type="NCBI Taxonomy" id="1844469"/>
    <lineage>
        <taxon>Bacteria</taxon>
        <taxon>Bacillati</taxon>
        <taxon>Cyanobacteriota</taxon>
        <taxon>Cyanophyceae</taxon>
        <taxon>Nostocales</taxon>
        <taxon>Nostocaceae</taxon>
        <taxon>Nostoc</taxon>
    </lineage>
</organism>
<keyword evidence="7" id="KW-1185">Reference proteome</keyword>
<dbReference type="PROSITE" id="PS50110">
    <property type="entry name" value="RESPONSE_REGULATORY"/>
    <property type="match status" value="1"/>
</dbReference>
<dbReference type="InterPro" id="IPR039420">
    <property type="entry name" value="WalR-like"/>
</dbReference>
<dbReference type="InterPro" id="IPR001789">
    <property type="entry name" value="Sig_transdc_resp-reg_receiver"/>
</dbReference>
<dbReference type="PROSITE" id="PS00622">
    <property type="entry name" value="HTH_LUXR_1"/>
    <property type="match status" value="1"/>
</dbReference>
<evidence type="ECO:0000259" key="5">
    <source>
        <dbReference type="PROSITE" id="PS50110"/>
    </source>
</evidence>
<evidence type="ECO:0000313" key="7">
    <source>
        <dbReference type="Proteomes" id="UP000252107"/>
    </source>
</evidence>
<keyword evidence="1 3" id="KW-0597">Phosphoprotein</keyword>
<accession>A0A367QE12</accession>
<comment type="caution">
    <text evidence="6">The sequence shown here is derived from an EMBL/GenBank/DDBJ whole genome shotgun (WGS) entry which is preliminary data.</text>
</comment>
<dbReference type="Pfam" id="PF00072">
    <property type="entry name" value="Response_reg"/>
    <property type="match status" value="1"/>
</dbReference>
<protein>
    <submittedName>
        <fullName evidence="6">DNA-binding response regulator</fullName>
    </submittedName>
</protein>
<dbReference type="Gene3D" id="3.40.50.2300">
    <property type="match status" value="1"/>
</dbReference>
<dbReference type="CDD" id="cd17535">
    <property type="entry name" value="REC_NarL-like"/>
    <property type="match status" value="1"/>
</dbReference>
<proteinExistence type="predicted"/>
<evidence type="ECO:0000259" key="4">
    <source>
        <dbReference type="PROSITE" id="PS50043"/>
    </source>
</evidence>
<dbReference type="SUPFAM" id="SSF52172">
    <property type="entry name" value="CheY-like"/>
    <property type="match status" value="1"/>
</dbReference>
<name>A0A367QE12_9NOSO</name>
<dbReference type="GO" id="GO:0006355">
    <property type="term" value="P:regulation of DNA-templated transcription"/>
    <property type="evidence" value="ECO:0007669"/>
    <property type="project" value="InterPro"/>
</dbReference>
<dbReference type="SMART" id="SM00421">
    <property type="entry name" value="HTH_LUXR"/>
    <property type="match status" value="1"/>
</dbReference>
<dbReference type="InterPro" id="IPR011006">
    <property type="entry name" value="CheY-like_superfamily"/>
</dbReference>
<feature type="modified residue" description="4-aspartylphosphate" evidence="3">
    <location>
        <position position="59"/>
    </location>
</feature>
<dbReference type="EMBL" id="LXQD01000326">
    <property type="protein sequence ID" value="RCJ22305.1"/>
    <property type="molecule type" value="Genomic_DNA"/>
</dbReference>
<evidence type="ECO:0000313" key="6">
    <source>
        <dbReference type="EMBL" id="RCJ22305.1"/>
    </source>
</evidence>
<dbReference type="InterPro" id="IPR058245">
    <property type="entry name" value="NreC/VraR/RcsB-like_REC"/>
</dbReference>
<dbReference type="PROSITE" id="PS50043">
    <property type="entry name" value="HTH_LUXR_2"/>
    <property type="match status" value="1"/>
</dbReference>
<evidence type="ECO:0000256" key="3">
    <source>
        <dbReference type="PROSITE-ProRule" id="PRU00169"/>
    </source>
</evidence>
<dbReference type="SUPFAM" id="SSF46894">
    <property type="entry name" value="C-terminal effector domain of the bipartite response regulators"/>
    <property type="match status" value="1"/>
</dbReference>
<dbReference type="GO" id="GO:0000160">
    <property type="term" value="P:phosphorelay signal transduction system"/>
    <property type="evidence" value="ECO:0007669"/>
    <property type="project" value="InterPro"/>
</dbReference>
<dbReference type="PANTHER" id="PTHR43214:SF43">
    <property type="entry name" value="TWO-COMPONENT RESPONSE REGULATOR"/>
    <property type="match status" value="1"/>
</dbReference>